<reference evidence="4 5" key="1">
    <citation type="submission" date="2019-03" db="EMBL/GenBank/DDBJ databases">
        <title>Genomic Encyclopedia of Type Strains, Phase IV (KMG-IV): sequencing the most valuable type-strain genomes for metagenomic binning, comparative biology and taxonomic classification.</title>
        <authorList>
            <person name="Goeker M."/>
        </authorList>
    </citation>
    <scope>NUCLEOTIDE SEQUENCE [LARGE SCALE GENOMIC DNA]</scope>
    <source>
        <strain evidence="4 5">DSM 21944</strain>
    </source>
</reference>
<feature type="transmembrane region" description="Helical" evidence="2">
    <location>
        <begin position="173"/>
        <end position="199"/>
    </location>
</feature>
<sequence>MVRMAGRITDWDDGRGFGFVVPNGGGEKAFLHIKAFERGSRRPISGDPVSYVTGRDERGRLQAEAVRHIRTAALKPDRRVRFPRLLLGVVSLLCIAAMGVFAVLPHWLVLASLFMSLVVWLLYFVDKRAALAGRRRTPESSLHLGSLLGGWPGALIAQRLFHHKTAKREFQTVFWMTVILNIAAVGWLVYSGVAARIAAALP</sequence>
<dbReference type="InterPro" id="IPR010718">
    <property type="entry name" value="DUF1294"/>
</dbReference>
<dbReference type="GO" id="GO:0005829">
    <property type="term" value="C:cytosol"/>
    <property type="evidence" value="ECO:0007669"/>
    <property type="project" value="UniProtKB-ARBA"/>
</dbReference>
<dbReference type="Proteomes" id="UP000294599">
    <property type="component" value="Unassembled WGS sequence"/>
</dbReference>
<name>A0A4R3LQ41_9GAMM</name>
<feature type="transmembrane region" description="Helical" evidence="2">
    <location>
        <begin position="85"/>
        <end position="101"/>
    </location>
</feature>
<dbReference type="InterPro" id="IPR052069">
    <property type="entry name" value="Ca-reg_mRNA-binding_domain"/>
</dbReference>
<dbReference type="PANTHER" id="PTHR12962:SF1">
    <property type="entry name" value="COLD SHOCK DOMAIN-CONTAINING PROTEIN CG9705"/>
    <property type="match status" value="1"/>
</dbReference>
<dbReference type="Gene3D" id="2.40.50.140">
    <property type="entry name" value="Nucleic acid-binding proteins"/>
    <property type="match status" value="1"/>
</dbReference>
<dbReference type="Pfam" id="PF06961">
    <property type="entry name" value="DUF1294"/>
    <property type="match status" value="1"/>
</dbReference>
<evidence type="ECO:0000313" key="5">
    <source>
        <dbReference type="Proteomes" id="UP000294599"/>
    </source>
</evidence>
<keyword evidence="2" id="KW-0812">Transmembrane</keyword>
<keyword evidence="2" id="KW-0472">Membrane</keyword>
<evidence type="ECO:0000256" key="2">
    <source>
        <dbReference type="SAM" id="Phobius"/>
    </source>
</evidence>
<dbReference type="Pfam" id="PF00313">
    <property type="entry name" value="CSD"/>
    <property type="match status" value="1"/>
</dbReference>
<evidence type="ECO:0000259" key="3">
    <source>
        <dbReference type="PROSITE" id="PS51857"/>
    </source>
</evidence>
<proteinExistence type="predicted"/>
<dbReference type="GO" id="GO:0043488">
    <property type="term" value="P:regulation of mRNA stability"/>
    <property type="evidence" value="ECO:0007669"/>
    <property type="project" value="TreeGrafter"/>
</dbReference>
<keyword evidence="5" id="KW-1185">Reference proteome</keyword>
<keyword evidence="1" id="KW-0597">Phosphoprotein</keyword>
<accession>A0A4R3LQ41</accession>
<dbReference type="AlphaFoldDB" id="A0A4R3LQ41"/>
<keyword evidence="2" id="KW-1133">Transmembrane helix</keyword>
<gene>
    <name evidence="4" type="ORF">EDC25_104149</name>
</gene>
<evidence type="ECO:0000313" key="4">
    <source>
        <dbReference type="EMBL" id="TCT00157.1"/>
    </source>
</evidence>
<protein>
    <submittedName>
        <fullName evidence="4">Uncharacterized membrane protein YsdA (DUF1294 family)</fullName>
    </submittedName>
</protein>
<dbReference type="InterPro" id="IPR012340">
    <property type="entry name" value="NA-bd_OB-fold"/>
</dbReference>
<organism evidence="4 5">
    <name type="scientific">Pseudofulvimonas gallinarii</name>
    <dbReference type="NCBI Taxonomy" id="634155"/>
    <lineage>
        <taxon>Bacteria</taxon>
        <taxon>Pseudomonadati</taxon>
        <taxon>Pseudomonadota</taxon>
        <taxon>Gammaproteobacteria</taxon>
        <taxon>Lysobacterales</taxon>
        <taxon>Rhodanobacteraceae</taxon>
        <taxon>Pseudofulvimonas</taxon>
    </lineage>
</organism>
<dbReference type="InterPro" id="IPR011129">
    <property type="entry name" value="CSD"/>
</dbReference>
<dbReference type="EMBL" id="SMAF01000004">
    <property type="protein sequence ID" value="TCT00157.1"/>
    <property type="molecule type" value="Genomic_DNA"/>
</dbReference>
<comment type="caution">
    <text evidence="4">The sequence shown here is derived from an EMBL/GenBank/DDBJ whole genome shotgun (WGS) entry which is preliminary data.</text>
</comment>
<dbReference type="PANTHER" id="PTHR12962">
    <property type="entry name" value="CALCIUM-REGULATED HEAT STABLE PROTEIN CRHSP-24-RELATED"/>
    <property type="match status" value="1"/>
</dbReference>
<dbReference type="OrthoDB" id="72963at2"/>
<dbReference type="InterPro" id="IPR002059">
    <property type="entry name" value="CSP_DNA-bd"/>
</dbReference>
<feature type="transmembrane region" description="Helical" evidence="2">
    <location>
        <begin position="107"/>
        <end position="125"/>
    </location>
</feature>
<dbReference type="SMART" id="SM00357">
    <property type="entry name" value="CSP"/>
    <property type="match status" value="1"/>
</dbReference>
<evidence type="ECO:0000256" key="1">
    <source>
        <dbReference type="ARBA" id="ARBA00022553"/>
    </source>
</evidence>
<dbReference type="GO" id="GO:0003730">
    <property type="term" value="F:mRNA 3'-UTR binding"/>
    <property type="evidence" value="ECO:0007669"/>
    <property type="project" value="TreeGrafter"/>
</dbReference>
<feature type="domain" description="CSD" evidence="3">
    <location>
        <begin position="3"/>
        <end position="68"/>
    </location>
</feature>
<dbReference type="PROSITE" id="PS51857">
    <property type="entry name" value="CSD_2"/>
    <property type="match status" value="1"/>
</dbReference>
<dbReference type="SUPFAM" id="SSF50249">
    <property type="entry name" value="Nucleic acid-binding proteins"/>
    <property type="match status" value="1"/>
</dbReference>